<keyword evidence="3" id="KW-0804">Transcription</keyword>
<dbReference type="GeneID" id="9530483"/>
<feature type="compositionally biased region" description="Low complexity" evidence="5">
    <location>
        <begin position="233"/>
        <end position="249"/>
    </location>
</feature>
<dbReference type="KEGG" id="val:VDBG_04869"/>
<feature type="region of interest" description="Disordered" evidence="5">
    <location>
        <begin position="221"/>
        <end position="262"/>
    </location>
</feature>
<dbReference type="Proteomes" id="UP000008698">
    <property type="component" value="Unassembled WGS sequence"/>
</dbReference>
<accession>C9SII7</accession>
<organism evidence="8">
    <name type="scientific">Verticillium alfalfae (strain VaMs.102 / ATCC MYA-4576 / FGSC 10136)</name>
    <name type="common">Verticillium wilt of alfalfa</name>
    <name type="synonym">Verticillium albo-atrum</name>
    <dbReference type="NCBI Taxonomy" id="526221"/>
    <lineage>
        <taxon>Eukaryota</taxon>
        <taxon>Fungi</taxon>
        <taxon>Dikarya</taxon>
        <taxon>Ascomycota</taxon>
        <taxon>Pezizomycotina</taxon>
        <taxon>Sordariomycetes</taxon>
        <taxon>Hypocreomycetidae</taxon>
        <taxon>Glomerellales</taxon>
        <taxon>Plectosphaerellaceae</taxon>
        <taxon>Verticillium</taxon>
    </lineage>
</organism>
<keyword evidence="4" id="KW-0539">Nucleus</keyword>
<evidence type="ECO:0000256" key="4">
    <source>
        <dbReference type="ARBA" id="ARBA00023242"/>
    </source>
</evidence>
<evidence type="ECO:0000259" key="6">
    <source>
        <dbReference type="SMART" id="SM00576"/>
    </source>
</evidence>
<dbReference type="OMA" id="EWEEDWQ"/>
<comment type="subcellular location">
    <subcellularLocation>
        <location evidence="1">Nucleus</location>
    </subcellularLocation>
</comment>
<dbReference type="GO" id="GO:0046982">
    <property type="term" value="F:protein heterodimerization activity"/>
    <property type="evidence" value="ECO:0007669"/>
    <property type="project" value="InterPro"/>
</dbReference>
<feature type="domain" description="Bromodomain associated" evidence="6">
    <location>
        <begin position="5"/>
        <end position="89"/>
    </location>
</feature>
<reference evidence="8" key="1">
    <citation type="journal article" date="2011" name="PLoS Pathog.">
        <title>Comparative genomics yields insights into niche adaptation of plant vascular wilt pathogens.</title>
        <authorList>
            <person name="Klosterman S.J."/>
            <person name="Subbarao K.V."/>
            <person name="Kang S."/>
            <person name="Veronese P."/>
            <person name="Gold S.E."/>
            <person name="Thomma B.P.H.J."/>
            <person name="Chen Z."/>
            <person name="Henrissat B."/>
            <person name="Lee Y.-H."/>
            <person name="Park J."/>
            <person name="Garcia-Pedrajas M.D."/>
            <person name="Barbara D.J."/>
            <person name="Anchieta A."/>
            <person name="de Jonge R."/>
            <person name="Santhanam P."/>
            <person name="Maruthachalam K."/>
            <person name="Atallah Z."/>
            <person name="Amyotte S.G."/>
            <person name="Paz Z."/>
            <person name="Inderbitzin P."/>
            <person name="Hayes R.J."/>
            <person name="Heiman D.I."/>
            <person name="Young S."/>
            <person name="Zeng Q."/>
            <person name="Engels R."/>
            <person name="Galagan J."/>
            <person name="Cuomo C.A."/>
            <person name="Dobinson K.F."/>
            <person name="Ma L.-J."/>
        </authorList>
    </citation>
    <scope>NUCLEOTIDE SEQUENCE [LARGE SCALE GENOMIC DNA]</scope>
    <source>
        <strain evidence="8">VaMs.102 / ATCC MYA-4576 / FGSC 10136</strain>
    </source>
</reference>
<dbReference type="InterPro" id="IPR009072">
    <property type="entry name" value="Histone-fold"/>
</dbReference>
<name>C9SII7_VERA1</name>
<evidence type="ECO:0000256" key="3">
    <source>
        <dbReference type="ARBA" id="ARBA00023163"/>
    </source>
</evidence>
<dbReference type="GO" id="GO:0005634">
    <property type="term" value="C:nucleus"/>
    <property type="evidence" value="ECO:0007669"/>
    <property type="project" value="UniProtKB-SubCell"/>
</dbReference>
<gene>
    <name evidence="7" type="ORF">VDBG_04869</name>
</gene>
<evidence type="ECO:0000313" key="7">
    <source>
        <dbReference type="EMBL" id="EEY18760.1"/>
    </source>
</evidence>
<dbReference type="EMBL" id="DS985218">
    <property type="protein sequence ID" value="EEY18760.1"/>
    <property type="molecule type" value="Genomic_DNA"/>
</dbReference>
<dbReference type="HOGENOM" id="CLU_064111_0_0_1"/>
<protein>
    <submittedName>
        <fullName evidence="7">Bromodomain associated domain-containing protein</fullName>
    </submittedName>
</protein>
<dbReference type="eggNOG" id="ENOG502S96D">
    <property type="taxonomic scope" value="Eukaryota"/>
</dbReference>
<keyword evidence="8" id="KW-1185">Reference proteome</keyword>
<feature type="compositionally biased region" description="Low complexity" evidence="5">
    <location>
        <begin position="114"/>
        <end position="128"/>
    </location>
</feature>
<evidence type="ECO:0000256" key="5">
    <source>
        <dbReference type="SAM" id="MobiDB-lite"/>
    </source>
</evidence>
<evidence type="ECO:0000313" key="8">
    <source>
        <dbReference type="Proteomes" id="UP000008698"/>
    </source>
</evidence>
<dbReference type="STRING" id="526221.C9SII7"/>
<dbReference type="SMART" id="SM00576">
    <property type="entry name" value="BTP"/>
    <property type="match status" value="1"/>
</dbReference>
<dbReference type="AlphaFoldDB" id="C9SII7"/>
<evidence type="ECO:0000256" key="1">
    <source>
        <dbReference type="ARBA" id="ARBA00004123"/>
    </source>
</evidence>
<sequence>MAPPTPLYHALLRPCILQILRATGYHATRPAVLDTLTELAARYLLTLCRHTAARALDNNPHHDPADEHPLRVADVRMALEDVGALGVVERFVEPDEGGRPATAPSGAAPEDKTSSSTTTTTTSSSSSSAAAYRACRGDDDTRGVDEFVAWFAGARCRAIRDMVVDGIGEGVVGTGNAAQDGDVPAGDYLHVHDTILGRGNEHASDVLVEGGDLSSIAGWMDMMRGPSPPGSPTPSGGSRPPSSGLSSVGDRLGDEGDGMDLS</sequence>
<dbReference type="OrthoDB" id="5402929at2759"/>
<keyword evidence="2" id="KW-0805">Transcription regulation</keyword>
<dbReference type="CDD" id="cd00076">
    <property type="entry name" value="HFD_SF"/>
    <property type="match status" value="1"/>
</dbReference>
<dbReference type="RefSeq" id="XP_003005263.1">
    <property type="nucleotide sequence ID" value="XM_003005217.1"/>
</dbReference>
<dbReference type="Gene3D" id="1.10.20.10">
    <property type="entry name" value="Histone, subunit A"/>
    <property type="match status" value="1"/>
</dbReference>
<proteinExistence type="predicted"/>
<dbReference type="InterPro" id="IPR006565">
    <property type="entry name" value="BTP"/>
</dbReference>
<evidence type="ECO:0000256" key="2">
    <source>
        <dbReference type="ARBA" id="ARBA00023015"/>
    </source>
</evidence>
<dbReference type="Pfam" id="PF07524">
    <property type="entry name" value="Bromo_TP"/>
    <property type="match status" value="1"/>
</dbReference>
<feature type="region of interest" description="Disordered" evidence="5">
    <location>
        <begin position="92"/>
        <end position="131"/>
    </location>
</feature>